<dbReference type="Gene3D" id="3.30.230.10">
    <property type="match status" value="1"/>
</dbReference>
<dbReference type="InterPro" id="IPR001208">
    <property type="entry name" value="MCM_dom"/>
</dbReference>
<dbReference type="PANTHER" id="PTHR32039:SF7">
    <property type="entry name" value="COMPETENCE PROTEIN COMM"/>
    <property type="match status" value="1"/>
</dbReference>
<dbReference type="Pfam" id="PF13335">
    <property type="entry name" value="Mg_chelatase_C"/>
    <property type="match status" value="1"/>
</dbReference>
<dbReference type="EMBL" id="JBHILM010000013">
    <property type="protein sequence ID" value="MFB5681932.1"/>
    <property type="molecule type" value="Genomic_DNA"/>
</dbReference>
<dbReference type="Pfam" id="PF13541">
    <property type="entry name" value="ChlI"/>
    <property type="match status" value="1"/>
</dbReference>
<evidence type="ECO:0000313" key="6">
    <source>
        <dbReference type="Proteomes" id="UP001580407"/>
    </source>
</evidence>
<evidence type="ECO:0000256" key="1">
    <source>
        <dbReference type="ARBA" id="ARBA00006354"/>
    </source>
</evidence>
<keyword evidence="3" id="KW-0067">ATP-binding</keyword>
<name>A0ABV5B8B4_9BACL</name>
<dbReference type="InterPro" id="IPR025158">
    <property type="entry name" value="Mg_chelat-rel_C"/>
</dbReference>
<dbReference type="InterPro" id="IPR020568">
    <property type="entry name" value="Ribosomal_Su5_D2-typ_SF"/>
</dbReference>
<reference evidence="5 6" key="1">
    <citation type="submission" date="2024-09" db="EMBL/GenBank/DDBJ databases">
        <authorList>
            <person name="Ruan L."/>
        </authorList>
    </citation>
    <scope>NUCLEOTIDE SEQUENCE [LARGE SCALE GENOMIC DNA]</scope>
    <source>
        <strain evidence="5 6">D33</strain>
    </source>
</reference>
<dbReference type="NCBIfam" id="TIGR00368">
    <property type="entry name" value="YifB family Mg chelatase-like AAA ATPase"/>
    <property type="match status" value="1"/>
</dbReference>
<evidence type="ECO:0000256" key="2">
    <source>
        <dbReference type="ARBA" id="ARBA00022741"/>
    </source>
</evidence>
<keyword evidence="2" id="KW-0547">Nucleotide-binding</keyword>
<dbReference type="InterPro" id="IPR003593">
    <property type="entry name" value="AAA+_ATPase"/>
</dbReference>
<dbReference type="InterPro" id="IPR014721">
    <property type="entry name" value="Ribsml_uS5_D2-typ_fold_subgr"/>
</dbReference>
<protein>
    <submittedName>
        <fullName evidence="5">YifB family Mg chelatase-like AAA ATPase</fullName>
    </submittedName>
</protein>
<gene>
    <name evidence="5" type="ORF">ACE3NQ_13500</name>
</gene>
<dbReference type="InterPro" id="IPR045006">
    <property type="entry name" value="CHLI-like"/>
</dbReference>
<dbReference type="Proteomes" id="UP001580407">
    <property type="component" value="Unassembled WGS sequence"/>
</dbReference>
<feature type="domain" description="AAA+ ATPase" evidence="4">
    <location>
        <begin position="238"/>
        <end position="424"/>
    </location>
</feature>
<dbReference type="SMART" id="SM00382">
    <property type="entry name" value="AAA"/>
    <property type="match status" value="1"/>
</dbReference>
<dbReference type="CDD" id="cd00009">
    <property type="entry name" value="AAA"/>
    <property type="match status" value="1"/>
</dbReference>
<sequence>MYGKLNSACLYGIDGVLIEVETDLSNGLPQTSIIGLPDSAIREAVERVRAAIKNCGFKYPSQRVTINLAPADLRKEGSSFDLAIAVGLLAVSSQIILPQAERILFIGELALDGSVRPVNGVLSMVDLAKREGFDSVMLPWENVQEAMLIKGIRVYGVRHLQDIIPQADGYLPLKRKGAETERALVRIESFEHLLPDKKGVLLLKDKDSLSLFGKTIEDYADVLGQQHAKRALVIAAAGMHNILLIGPPGTGKTMLIRRLPTIMPMLEEGEALEVTKILSAAGKLKESASGLIRNRPFRAPHHTISAAGLIGGGAIPKPGEVSLAHRGVLFLDELPEFSRQVLEVLRQPLEDKHVTISRSRAVFTYPAQFLLAGSMNPCYCGYYGSETDSQRCTCSPGRIAHYRSRISGPMLDRIDLQLEVPRPKEWYQEQASISSAEMKQQVLEAQAIQAERYHELPLSWNSELSGSLLRKFCKMEPGAYKLLQQTVEVLGLSMRSYDRILKLARTIADLSSAEQIGVEHMAEAIQYRKLDVKI</sequence>
<accession>A0ABV5B8B4</accession>
<keyword evidence="6" id="KW-1185">Reference proteome</keyword>
<dbReference type="InterPro" id="IPR004482">
    <property type="entry name" value="Mg_chelat-rel"/>
</dbReference>
<dbReference type="InterPro" id="IPR000523">
    <property type="entry name" value="Mg_chelatse_chII-like_cat_dom"/>
</dbReference>
<dbReference type="RefSeq" id="WP_375525706.1">
    <property type="nucleotide sequence ID" value="NZ_JBHILM010000013.1"/>
</dbReference>
<dbReference type="SUPFAM" id="SSF52540">
    <property type="entry name" value="P-loop containing nucleoside triphosphate hydrolases"/>
    <property type="match status" value="1"/>
</dbReference>
<comment type="caution">
    <text evidence="5">The sequence shown here is derived from an EMBL/GenBank/DDBJ whole genome shotgun (WGS) entry which is preliminary data.</text>
</comment>
<proteinExistence type="inferred from homology"/>
<comment type="similarity">
    <text evidence="1">Belongs to the Mg-chelatase subunits D/I family. ComM subfamily.</text>
</comment>
<dbReference type="PRINTS" id="PR01657">
    <property type="entry name" value="MCMFAMILY"/>
</dbReference>
<dbReference type="SUPFAM" id="SSF54211">
    <property type="entry name" value="Ribosomal protein S5 domain 2-like"/>
    <property type="match status" value="1"/>
</dbReference>
<evidence type="ECO:0000256" key="3">
    <source>
        <dbReference type="ARBA" id="ARBA00022840"/>
    </source>
</evidence>
<evidence type="ECO:0000313" key="5">
    <source>
        <dbReference type="EMBL" id="MFB5681932.1"/>
    </source>
</evidence>
<dbReference type="Gene3D" id="3.40.50.300">
    <property type="entry name" value="P-loop containing nucleotide triphosphate hydrolases"/>
    <property type="match status" value="1"/>
</dbReference>
<dbReference type="InterPro" id="IPR027417">
    <property type="entry name" value="P-loop_NTPase"/>
</dbReference>
<evidence type="ECO:0000259" key="4">
    <source>
        <dbReference type="SMART" id="SM00382"/>
    </source>
</evidence>
<organism evidence="5 6">
    <name type="scientific">Paenibacillus terreus</name>
    <dbReference type="NCBI Taxonomy" id="1387834"/>
    <lineage>
        <taxon>Bacteria</taxon>
        <taxon>Bacillati</taxon>
        <taxon>Bacillota</taxon>
        <taxon>Bacilli</taxon>
        <taxon>Bacillales</taxon>
        <taxon>Paenibacillaceae</taxon>
        <taxon>Paenibacillus</taxon>
    </lineage>
</organism>
<dbReference type="PANTHER" id="PTHR32039">
    <property type="entry name" value="MAGNESIUM-CHELATASE SUBUNIT CHLI"/>
    <property type="match status" value="1"/>
</dbReference>
<dbReference type="Pfam" id="PF01078">
    <property type="entry name" value="Mg_chelatase"/>
    <property type="match status" value="1"/>
</dbReference>